<name>A0ACB6SGJ0_9PLEO</name>
<proteinExistence type="predicted"/>
<keyword evidence="2" id="KW-1185">Reference proteome</keyword>
<gene>
    <name evidence="1" type="ORF">BU25DRAFT_453886</name>
</gene>
<sequence length="171" mass="18023">MSSSSIFGNSAHPYTSANHSAPNSFNTSHLSSIVLLSSGLAQSSGPSGASVSNLHAISVGNTLGSHTPPSRRIPYIRVLRIVVVMRQGETRIGVTLVEVEARLPARAELEHTQCEDVFFYQIFVCHNDLGAWKAKVIELDSGEVLAYHTTGGGVGEDGPGRQAGLCSSSCS</sequence>
<organism evidence="1 2">
    <name type="scientific">Macroventuria anomochaeta</name>
    <dbReference type="NCBI Taxonomy" id="301207"/>
    <lineage>
        <taxon>Eukaryota</taxon>
        <taxon>Fungi</taxon>
        <taxon>Dikarya</taxon>
        <taxon>Ascomycota</taxon>
        <taxon>Pezizomycotina</taxon>
        <taxon>Dothideomycetes</taxon>
        <taxon>Pleosporomycetidae</taxon>
        <taxon>Pleosporales</taxon>
        <taxon>Pleosporineae</taxon>
        <taxon>Didymellaceae</taxon>
        <taxon>Macroventuria</taxon>
    </lineage>
</organism>
<evidence type="ECO:0000313" key="2">
    <source>
        <dbReference type="Proteomes" id="UP000799754"/>
    </source>
</evidence>
<comment type="caution">
    <text evidence="1">The sequence shown here is derived from an EMBL/GenBank/DDBJ whole genome shotgun (WGS) entry which is preliminary data.</text>
</comment>
<dbReference type="EMBL" id="MU006702">
    <property type="protein sequence ID" value="KAF2632695.1"/>
    <property type="molecule type" value="Genomic_DNA"/>
</dbReference>
<protein>
    <submittedName>
        <fullName evidence="1">Uncharacterized protein</fullName>
    </submittedName>
</protein>
<evidence type="ECO:0000313" key="1">
    <source>
        <dbReference type="EMBL" id="KAF2632695.1"/>
    </source>
</evidence>
<reference evidence="1" key="1">
    <citation type="journal article" date="2020" name="Stud. Mycol.">
        <title>101 Dothideomycetes genomes: a test case for predicting lifestyles and emergence of pathogens.</title>
        <authorList>
            <person name="Haridas S."/>
            <person name="Albert R."/>
            <person name="Binder M."/>
            <person name="Bloem J."/>
            <person name="Labutti K."/>
            <person name="Salamov A."/>
            <person name="Andreopoulos B."/>
            <person name="Baker S."/>
            <person name="Barry K."/>
            <person name="Bills G."/>
            <person name="Bluhm B."/>
            <person name="Cannon C."/>
            <person name="Castanera R."/>
            <person name="Culley D."/>
            <person name="Daum C."/>
            <person name="Ezra D."/>
            <person name="Gonzalez J."/>
            <person name="Henrissat B."/>
            <person name="Kuo A."/>
            <person name="Liang C."/>
            <person name="Lipzen A."/>
            <person name="Lutzoni F."/>
            <person name="Magnuson J."/>
            <person name="Mondo S."/>
            <person name="Nolan M."/>
            <person name="Ohm R."/>
            <person name="Pangilinan J."/>
            <person name="Park H.-J."/>
            <person name="Ramirez L."/>
            <person name="Alfaro M."/>
            <person name="Sun H."/>
            <person name="Tritt A."/>
            <person name="Yoshinaga Y."/>
            <person name="Zwiers L.-H."/>
            <person name="Turgeon B."/>
            <person name="Goodwin S."/>
            <person name="Spatafora J."/>
            <person name="Crous P."/>
            <person name="Grigoriev I."/>
        </authorList>
    </citation>
    <scope>NUCLEOTIDE SEQUENCE</scope>
    <source>
        <strain evidence="1">CBS 525.71</strain>
    </source>
</reference>
<dbReference type="Proteomes" id="UP000799754">
    <property type="component" value="Unassembled WGS sequence"/>
</dbReference>
<accession>A0ACB6SGJ0</accession>